<dbReference type="CDD" id="cd09872">
    <property type="entry name" value="PIN_Sll0205-like"/>
    <property type="match status" value="1"/>
</dbReference>
<feature type="domain" description="PIN" evidence="6">
    <location>
        <begin position="13"/>
        <end position="134"/>
    </location>
</feature>
<evidence type="ECO:0000256" key="5">
    <source>
        <dbReference type="HAMAP-Rule" id="MF_00265"/>
    </source>
</evidence>
<dbReference type="GO" id="GO:0016787">
    <property type="term" value="F:hydrolase activity"/>
    <property type="evidence" value="ECO:0007669"/>
    <property type="project" value="UniProtKB-KW"/>
</dbReference>
<comment type="caution">
    <text evidence="7">The sequence shown here is derived from an EMBL/GenBank/DDBJ whole genome shotgun (WGS) entry which is preliminary data.</text>
</comment>
<dbReference type="GO" id="GO:0090729">
    <property type="term" value="F:toxin activity"/>
    <property type="evidence" value="ECO:0007669"/>
    <property type="project" value="UniProtKB-KW"/>
</dbReference>
<dbReference type="InterPro" id="IPR022907">
    <property type="entry name" value="VapC_family"/>
</dbReference>
<comment type="function">
    <text evidence="5">Toxic component of a toxin-antitoxin (TA) system. An RNase.</text>
</comment>
<evidence type="ECO:0000256" key="4">
    <source>
        <dbReference type="ARBA" id="ARBA00022801"/>
    </source>
</evidence>
<gene>
    <name evidence="5" type="primary">vapC</name>
    <name evidence="7" type="ORF">D0Y96_06600</name>
</gene>
<evidence type="ECO:0000313" key="7">
    <source>
        <dbReference type="EMBL" id="RFU17988.1"/>
    </source>
</evidence>
<reference evidence="7 8" key="1">
    <citation type="submission" date="2018-08" db="EMBL/GenBank/DDBJ databases">
        <title>Acidipila sp. 4G-K13, an acidobacterium isolated from forest soil.</title>
        <authorList>
            <person name="Gao Z.-H."/>
            <person name="Qiu L.-H."/>
        </authorList>
    </citation>
    <scope>NUCLEOTIDE SEQUENCE [LARGE SCALE GENOMIC DNA]</scope>
    <source>
        <strain evidence="7 8">4G-K13</strain>
    </source>
</reference>
<organism evidence="7 8">
    <name type="scientific">Paracidobacterium acidisoli</name>
    <dbReference type="NCBI Taxonomy" id="2303751"/>
    <lineage>
        <taxon>Bacteria</taxon>
        <taxon>Pseudomonadati</taxon>
        <taxon>Acidobacteriota</taxon>
        <taxon>Terriglobia</taxon>
        <taxon>Terriglobales</taxon>
        <taxon>Acidobacteriaceae</taxon>
        <taxon>Paracidobacterium</taxon>
    </lineage>
</organism>
<dbReference type="InterPro" id="IPR029060">
    <property type="entry name" value="PIN-like_dom_sf"/>
</dbReference>
<evidence type="ECO:0000256" key="1">
    <source>
        <dbReference type="ARBA" id="ARBA00022649"/>
    </source>
</evidence>
<dbReference type="InterPro" id="IPR052919">
    <property type="entry name" value="TA_system_RNase"/>
</dbReference>
<dbReference type="SUPFAM" id="SSF88723">
    <property type="entry name" value="PIN domain-like"/>
    <property type="match status" value="1"/>
</dbReference>
<dbReference type="InterPro" id="IPR041705">
    <property type="entry name" value="PIN_Sll0205"/>
</dbReference>
<protein>
    <recommendedName>
        <fullName evidence="5">Ribonuclease VapC</fullName>
        <shortName evidence="5">RNase VapC</shortName>
        <ecNumber evidence="5">3.1.-.-</ecNumber>
    </recommendedName>
    <alternativeName>
        <fullName evidence="5">Toxin VapC</fullName>
    </alternativeName>
</protein>
<keyword evidence="8" id="KW-1185">Reference proteome</keyword>
<dbReference type="Pfam" id="PF01850">
    <property type="entry name" value="PIN"/>
    <property type="match status" value="1"/>
</dbReference>
<name>A0A372ISX0_9BACT</name>
<dbReference type="OrthoDB" id="9798990at2"/>
<dbReference type="AlphaFoldDB" id="A0A372ISX0"/>
<evidence type="ECO:0000256" key="3">
    <source>
        <dbReference type="ARBA" id="ARBA00022723"/>
    </source>
</evidence>
<keyword evidence="2 5" id="KW-0540">Nuclease</keyword>
<sequence>MTEPASRKAPSLLLDTHALVWSVEGNPRLGPQAKREINRAAREQRIAVSAISPWEIALLVSKGRLKLKADVMEWLREVLEKPGIRLIALEPEIAVASTRLPWEMHSDPADRILVATARHLGATLVTADKALLEMSGQGHFRAMNAAG</sequence>
<comment type="similarity">
    <text evidence="5">Belongs to the PINc/VapC protein family.</text>
</comment>
<feature type="binding site" evidence="5">
    <location>
        <position position="15"/>
    </location>
    <ligand>
        <name>Mg(2+)</name>
        <dbReference type="ChEBI" id="CHEBI:18420"/>
    </ligand>
</feature>
<dbReference type="EC" id="3.1.-.-" evidence="5"/>
<dbReference type="Gene3D" id="3.40.50.1010">
    <property type="entry name" value="5'-nuclease"/>
    <property type="match status" value="1"/>
</dbReference>
<dbReference type="GO" id="GO:0004540">
    <property type="term" value="F:RNA nuclease activity"/>
    <property type="evidence" value="ECO:0007669"/>
    <property type="project" value="InterPro"/>
</dbReference>
<dbReference type="GO" id="GO:0000287">
    <property type="term" value="F:magnesium ion binding"/>
    <property type="evidence" value="ECO:0007669"/>
    <property type="project" value="UniProtKB-UniRule"/>
</dbReference>
<evidence type="ECO:0000313" key="8">
    <source>
        <dbReference type="Proteomes" id="UP000264702"/>
    </source>
</evidence>
<dbReference type="PANTHER" id="PTHR36173">
    <property type="entry name" value="RIBONUCLEASE VAPC16-RELATED"/>
    <property type="match status" value="1"/>
</dbReference>
<keyword evidence="5" id="KW-0460">Magnesium</keyword>
<dbReference type="HAMAP" id="MF_00265">
    <property type="entry name" value="VapC_Nob1"/>
    <property type="match status" value="1"/>
</dbReference>
<keyword evidence="1 5" id="KW-1277">Toxin-antitoxin system</keyword>
<keyword evidence="3 5" id="KW-0479">Metal-binding</keyword>
<dbReference type="EMBL" id="QVQT01000002">
    <property type="protein sequence ID" value="RFU17988.1"/>
    <property type="molecule type" value="Genomic_DNA"/>
</dbReference>
<comment type="cofactor">
    <cofactor evidence="5">
        <name>Mg(2+)</name>
        <dbReference type="ChEBI" id="CHEBI:18420"/>
    </cofactor>
</comment>
<keyword evidence="4 5" id="KW-0378">Hydrolase</keyword>
<dbReference type="InterPro" id="IPR002716">
    <property type="entry name" value="PIN_dom"/>
</dbReference>
<dbReference type="RefSeq" id="WP_117298731.1">
    <property type="nucleotide sequence ID" value="NZ_QVQT02000002.1"/>
</dbReference>
<dbReference type="PANTHER" id="PTHR36173:SF1">
    <property type="entry name" value="RIBONUCLEASE VAPC22"/>
    <property type="match status" value="1"/>
</dbReference>
<proteinExistence type="inferred from homology"/>
<evidence type="ECO:0000256" key="2">
    <source>
        <dbReference type="ARBA" id="ARBA00022722"/>
    </source>
</evidence>
<evidence type="ECO:0000259" key="6">
    <source>
        <dbReference type="Pfam" id="PF01850"/>
    </source>
</evidence>
<keyword evidence="5" id="KW-0800">Toxin</keyword>
<accession>A0A372ISX0</accession>
<dbReference type="Proteomes" id="UP000264702">
    <property type="component" value="Unassembled WGS sequence"/>
</dbReference>
<feature type="binding site" evidence="5">
    <location>
        <position position="110"/>
    </location>
    <ligand>
        <name>Mg(2+)</name>
        <dbReference type="ChEBI" id="CHEBI:18420"/>
    </ligand>
</feature>